<dbReference type="Pfam" id="PF00646">
    <property type="entry name" value="F-box"/>
    <property type="match status" value="1"/>
</dbReference>
<dbReference type="PROSITE" id="PS50181">
    <property type="entry name" value="FBOX"/>
    <property type="match status" value="1"/>
</dbReference>
<evidence type="ECO:0000259" key="1">
    <source>
        <dbReference type="PROSITE" id="PS50181"/>
    </source>
</evidence>
<dbReference type="EMBL" id="QJNU01001591">
    <property type="protein sequence ID" value="RYO74206.1"/>
    <property type="molecule type" value="Genomic_DNA"/>
</dbReference>
<sequence>MASFALNPESHYSVMPTTTSSTPGQGFLESLPVELILKIMKTMLPRDLSRFALLSKKLYAIFKENQATLMSNILLNQPEFEIMLYLYTADDRDFEPGQMLHPRIIDFDAGNESGATINFLGANSTHGDGNSVSPQKKKLNTWDLIELWKWTKVIDWWVELYPTLRWRDRPEDRRCLRFHEETRLRKAVARWWLYAWYFHGVHYRDLYLPQKWRNDKRLHHIRIMSTREICELEDLWGLIFETVSRDLCSSPERVRVGKKAYAVELVPWGSEDGRHNNIVNTYLKLDPEQLKYFLELYHRRKRMDIIRDVRSSTREFNLDRETLSISITTVLEERMMLTPKDVTNIPRSGIIDEDREYDKQGDIWSADASPNGQPPLSQAQINAFPLEYDKRLPYGDDGSDEPY</sequence>
<dbReference type="STRING" id="155417.A0A4Q4ST58"/>
<dbReference type="AlphaFoldDB" id="A0A4Q4ST58"/>
<reference evidence="2 3" key="1">
    <citation type="submission" date="2018-06" db="EMBL/GenBank/DDBJ databases">
        <title>Complete Genomes of Monosporascus.</title>
        <authorList>
            <person name="Robinson A.J."/>
            <person name="Natvig D.O."/>
        </authorList>
    </citation>
    <scope>NUCLEOTIDE SEQUENCE [LARGE SCALE GENOMIC DNA]</scope>
    <source>
        <strain evidence="2 3">CBS 110550</strain>
    </source>
</reference>
<dbReference type="SUPFAM" id="SSF81383">
    <property type="entry name" value="F-box domain"/>
    <property type="match status" value="1"/>
</dbReference>
<dbReference type="InterPro" id="IPR036047">
    <property type="entry name" value="F-box-like_dom_sf"/>
</dbReference>
<dbReference type="Proteomes" id="UP000293360">
    <property type="component" value="Unassembled WGS sequence"/>
</dbReference>
<dbReference type="CDD" id="cd09917">
    <property type="entry name" value="F-box_SF"/>
    <property type="match status" value="1"/>
</dbReference>
<dbReference type="OrthoDB" id="1638493at2759"/>
<accession>A0A4Q4ST58</accession>
<proteinExistence type="predicted"/>
<dbReference type="InterPro" id="IPR001810">
    <property type="entry name" value="F-box_dom"/>
</dbReference>
<gene>
    <name evidence="2" type="ORF">DL764_010960</name>
</gene>
<evidence type="ECO:0000313" key="2">
    <source>
        <dbReference type="EMBL" id="RYO74206.1"/>
    </source>
</evidence>
<name>A0A4Q4ST58_9PEZI</name>
<organism evidence="2 3">
    <name type="scientific">Monosporascus ibericus</name>
    <dbReference type="NCBI Taxonomy" id="155417"/>
    <lineage>
        <taxon>Eukaryota</taxon>
        <taxon>Fungi</taxon>
        <taxon>Dikarya</taxon>
        <taxon>Ascomycota</taxon>
        <taxon>Pezizomycotina</taxon>
        <taxon>Sordariomycetes</taxon>
        <taxon>Xylariomycetidae</taxon>
        <taxon>Xylariales</taxon>
        <taxon>Xylariales incertae sedis</taxon>
        <taxon>Monosporascus</taxon>
    </lineage>
</organism>
<evidence type="ECO:0000313" key="3">
    <source>
        <dbReference type="Proteomes" id="UP000293360"/>
    </source>
</evidence>
<keyword evidence="3" id="KW-1185">Reference proteome</keyword>
<protein>
    <recommendedName>
        <fullName evidence="1">F-box domain-containing protein</fullName>
    </recommendedName>
</protein>
<comment type="caution">
    <text evidence="2">The sequence shown here is derived from an EMBL/GenBank/DDBJ whole genome shotgun (WGS) entry which is preliminary data.</text>
</comment>
<feature type="domain" description="F-box" evidence="1">
    <location>
        <begin position="25"/>
        <end position="73"/>
    </location>
</feature>